<dbReference type="AlphaFoldDB" id="A0A7C9DL08"/>
<sequence>MISSCHVATFRVLSSHRMDEDVEISSPDHVKTFQTGNEKLRELRFTQEECMDIDMIWGSDVELLNLINEYQQQKADDGDRDNLEKVTLEEHDHVTLKDKEMPEIVEKTCNSEVPDPQGANYDLCF</sequence>
<name>A0A7C9DL08_OPUST</name>
<accession>A0A7C9DL08</accession>
<organism evidence="1">
    <name type="scientific">Opuntia streptacantha</name>
    <name type="common">Prickly pear cactus</name>
    <name type="synonym">Opuntia cardona</name>
    <dbReference type="NCBI Taxonomy" id="393608"/>
    <lineage>
        <taxon>Eukaryota</taxon>
        <taxon>Viridiplantae</taxon>
        <taxon>Streptophyta</taxon>
        <taxon>Embryophyta</taxon>
        <taxon>Tracheophyta</taxon>
        <taxon>Spermatophyta</taxon>
        <taxon>Magnoliopsida</taxon>
        <taxon>eudicotyledons</taxon>
        <taxon>Gunneridae</taxon>
        <taxon>Pentapetalae</taxon>
        <taxon>Caryophyllales</taxon>
        <taxon>Cactineae</taxon>
        <taxon>Cactaceae</taxon>
        <taxon>Opuntioideae</taxon>
        <taxon>Opuntia</taxon>
    </lineage>
</organism>
<reference evidence="1" key="1">
    <citation type="journal article" date="2013" name="J. Plant Res.">
        <title>Effect of fungi and light on seed germination of three Opuntia species from semiarid lands of central Mexico.</title>
        <authorList>
            <person name="Delgado-Sanchez P."/>
            <person name="Jimenez-Bremont J.F."/>
            <person name="Guerrero-Gonzalez Mde L."/>
            <person name="Flores J."/>
        </authorList>
    </citation>
    <scope>NUCLEOTIDE SEQUENCE</scope>
    <source>
        <tissue evidence="1">Cladode</tissue>
    </source>
</reference>
<evidence type="ECO:0000313" key="1">
    <source>
        <dbReference type="EMBL" id="MBA4642385.1"/>
    </source>
</evidence>
<protein>
    <submittedName>
        <fullName evidence="1">Uncharacterized protein</fullName>
    </submittedName>
</protein>
<dbReference type="EMBL" id="GISG01128225">
    <property type="protein sequence ID" value="MBA4642385.1"/>
    <property type="molecule type" value="Transcribed_RNA"/>
</dbReference>
<proteinExistence type="predicted"/>
<reference evidence="1" key="2">
    <citation type="submission" date="2020-07" db="EMBL/GenBank/DDBJ databases">
        <authorList>
            <person name="Vera ALvarez R."/>
            <person name="Arias-Moreno D.M."/>
            <person name="Jimenez-Jacinto V."/>
            <person name="Jimenez-Bremont J.F."/>
            <person name="Swaminathan K."/>
            <person name="Moose S.P."/>
            <person name="Guerrero-Gonzalez M.L."/>
            <person name="Marino-Ramirez L."/>
            <person name="Landsman D."/>
            <person name="Rodriguez-Kessler M."/>
            <person name="Delgado-Sanchez P."/>
        </authorList>
    </citation>
    <scope>NUCLEOTIDE SEQUENCE</scope>
    <source>
        <tissue evidence="1">Cladode</tissue>
    </source>
</reference>